<proteinExistence type="inferred from homology"/>
<reference evidence="5 6" key="1">
    <citation type="submission" date="2020-04" db="EMBL/GenBank/DDBJ databases">
        <title>Genome sequence of Altibacter aquimarinus strain ALE3EI.</title>
        <authorList>
            <person name="Oh H.-M."/>
            <person name="Jang D."/>
        </authorList>
    </citation>
    <scope>NUCLEOTIDE SEQUENCE [LARGE SCALE GENOMIC DNA]</scope>
    <source>
        <strain evidence="5 6">ALE3EI</strain>
    </source>
</reference>
<sequence>MKIAVVIPAHNEAKYLAKTLKSLVEQSVQPEQLIVVNDSSTDKTQSIIDSFSERYPFIQSVQTNAGTEHSPGNKIINAFNHGFKLVRKDYEIICKFDADLIFPKDYLKSISTIFETNKRCGMAGGFCYIKRDNQWQLEALTNTDHIRGALKAYRKECFEKIGRLKNDMGWDTVDELLAKYHGWDVITDESLHVKHLKPTGVNYSAEARFKQGEAFYKMRYGYLLTTIASAKLALRKRNINFFFDCIKGYRKAKTENLSFIVSEAEGAFIRKYRWIGIKKRMGLN</sequence>
<gene>
    <name evidence="5" type="ORF">ALE3EI_1442</name>
</gene>
<organism evidence="5 6">
    <name type="scientific">Constantimarinum furrinae</name>
    <dbReference type="NCBI Taxonomy" id="2562285"/>
    <lineage>
        <taxon>Bacteria</taxon>
        <taxon>Pseudomonadati</taxon>
        <taxon>Bacteroidota</taxon>
        <taxon>Flavobacteriia</taxon>
        <taxon>Flavobacteriales</taxon>
        <taxon>Flavobacteriaceae</taxon>
        <taxon>Altibacter/Constantimarinum group</taxon>
        <taxon>Constantimarinum</taxon>
    </lineage>
</organism>
<keyword evidence="3 5" id="KW-0808">Transferase</keyword>
<keyword evidence="6" id="KW-1185">Reference proteome</keyword>
<dbReference type="PANTHER" id="PTHR43630">
    <property type="entry name" value="POLY-BETA-1,6-N-ACETYL-D-GLUCOSAMINE SYNTHASE"/>
    <property type="match status" value="1"/>
</dbReference>
<dbReference type="Proteomes" id="UP000515514">
    <property type="component" value="Chromosome"/>
</dbReference>
<keyword evidence="2" id="KW-0328">Glycosyltransferase</keyword>
<dbReference type="CDD" id="cd00761">
    <property type="entry name" value="Glyco_tranf_GTA_type"/>
    <property type="match status" value="1"/>
</dbReference>
<dbReference type="KEGG" id="alti:ALE3EI_1442"/>
<evidence type="ECO:0000259" key="4">
    <source>
        <dbReference type="Pfam" id="PF00535"/>
    </source>
</evidence>
<dbReference type="InterPro" id="IPR029044">
    <property type="entry name" value="Nucleotide-diphossugar_trans"/>
</dbReference>
<dbReference type="Gene3D" id="3.90.550.10">
    <property type="entry name" value="Spore Coat Polysaccharide Biosynthesis Protein SpsA, Chain A"/>
    <property type="match status" value="1"/>
</dbReference>
<feature type="domain" description="Glycosyltransferase 2-like" evidence="4">
    <location>
        <begin position="5"/>
        <end position="126"/>
    </location>
</feature>
<evidence type="ECO:0000256" key="3">
    <source>
        <dbReference type="ARBA" id="ARBA00022679"/>
    </source>
</evidence>
<dbReference type="GO" id="GO:0016757">
    <property type="term" value="F:glycosyltransferase activity"/>
    <property type="evidence" value="ECO:0007669"/>
    <property type="project" value="UniProtKB-KW"/>
</dbReference>
<name>A0A7G8PUI6_9FLAO</name>
<evidence type="ECO:0000256" key="2">
    <source>
        <dbReference type="ARBA" id="ARBA00022676"/>
    </source>
</evidence>
<dbReference type="Pfam" id="PF00535">
    <property type="entry name" value="Glycos_transf_2"/>
    <property type="match status" value="1"/>
</dbReference>
<evidence type="ECO:0000256" key="1">
    <source>
        <dbReference type="ARBA" id="ARBA00006739"/>
    </source>
</evidence>
<dbReference type="InterPro" id="IPR001173">
    <property type="entry name" value="Glyco_trans_2-like"/>
</dbReference>
<accession>A0A7G8PUI6</accession>
<dbReference type="SUPFAM" id="SSF53448">
    <property type="entry name" value="Nucleotide-diphospho-sugar transferases"/>
    <property type="match status" value="1"/>
</dbReference>
<evidence type="ECO:0000313" key="6">
    <source>
        <dbReference type="Proteomes" id="UP000515514"/>
    </source>
</evidence>
<protein>
    <submittedName>
        <fullName evidence="5">Glycosyl transferase</fullName>
    </submittedName>
</protein>
<dbReference type="EMBL" id="CP052909">
    <property type="protein sequence ID" value="QNJ98002.1"/>
    <property type="molecule type" value="Genomic_DNA"/>
</dbReference>
<dbReference type="PANTHER" id="PTHR43630:SF1">
    <property type="entry name" value="POLY-BETA-1,6-N-ACETYL-D-GLUCOSAMINE SYNTHASE"/>
    <property type="match status" value="1"/>
</dbReference>
<dbReference type="RefSeq" id="WP_186987628.1">
    <property type="nucleotide sequence ID" value="NZ_CP052909.1"/>
</dbReference>
<evidence type="ECO:0000313" key="5">
    <source>
        <dbReference type="EMBL" id="QNJ98002.1"/>
    </source>
</evidence>
<comment type="similarity">
    <text evidence="1">Belongs to the glycosyltransferase 2 family.</text>
</comment>
<dbReference type="AlphaFoldDB" id="A0A7G8PUI6"/>